<sequence length="151" mass="17018">MTVDTNFEDLKTDEEKVITFINGIMGLEQYKKYLLLNHPGSDTVKWLQALNEPGIALPVADPSHFYPDYAPKISREELLKLDITSPQEAIVLCVLTISKEAKNITMNLKAPIVINPAQRLADQFIAENPEYDIRQPINITKNSDDGRCKSC</sequence>
<keyword evidence="4 5" id="KW-0143">Chaperone</keyword>
<dbReference type="InterPro" id="IPR003775">
    <property type="entry name" value="Flagellar_assembly_factor_FliW"/>
</dbReference>
<dbReference type="HOGENOM" id="CLU_112356_0_2_9"/>
<comment type="subunit">
    <text evidence="5">Interacts with translational regulator CsrA and flagellin(s).</text>
</comment>
<comment type="function">
    <text evidence="5">Acts as an anti-CsrA protein, binds CsrA and prevents it from repressing translation of its target genes, one of which is flagellin. Binds to flagellin and participates in the assembly of the flagellum.</text>
</comment>
<dbReference type="eggNOG" id="COG1699">
    <property type="taxonomic scope" value="Bacteria"/>
</dbReference>
<evidence type="ECO:0000256" key="2">
    <source>
        <dbReference type="ARBA" id="ARBA00022795"/>
    </source>
</evidence>
<keyword evidence="6" id="KW-0966">Cell projection</keyword>
<dbReference type="KEGG" id="tae:TepiRe1_0898"/>
<reference evidence="7" key="1">
    <citation type="journal article" date="2013" name="Genome Announc.">
        <title>First genome sequence of a syntrophic acetate-oxidizing bacterium, Tepidanaerobacter acetatoxydans strain Re1.</title>
        <authorList>
            <person name="Manzoor S."/>
            <person name="Bongcam-Rudloff E."/>
            <person name="Schnurer A."/>
            <person name="Muller B."/>
        </authorList>
    </citation>
    <scope>NUCLEOTIDE SEQUENCE [LARGE SCALE GENOMIC DNA]</scope>
    <source>
        <strain evidence="7">Re1</strain>
    </source>
</reference>
<dbReference type="KEGG" id="tep:TepRe1_0828"/>
<keyword evidence="6" id="KW-0282">Flagellum</keyword>
<dbReference type="PANTHER" id="PTHR39190:SF1">
    <property type="entry name" value="FLAGELLAR ASSEMBLY FACTOR FLIW"/>
    <property type="match status" value="1"/>
</dbReference>
<dbReference type="AlphaFoldDB" id="F4LX31"/>
<comment type="similarity">
    <text evidence="5">Belongs to the FliW family.</text>
</comment>
<keyword evidence="7" id="KW-1185">Reference proteome</keyword>
<name>F4LX31_TEPAE</name>
<gene>
    <name evidence="5 6" type="primary">fliW</name>
    <name evidence="6" type="ordered locus">TEPIRE1_0898</name>
</gene>
<dbReference type="HAMAP" id="MF_01185">
    <property type="entry name" value="FliW"/>
    <property type="match status" value="1"/>
</dbReference>
<dbReference type="OrthoDB" id="9801235at2"/>
<evidence type="ECO:0000256" key="3">
    <source>
        <dbReference type="ARBA" id="ARBA00022845"/>
    </source>
</evidence>
<keyword evidence="3 5" id="KW-0810">Translation regulation</keyword>
<evidence type="ECO:0000313" key="7">
    <source>
        <dbReference type="Proteomes" id="UP000010802"/>
    </source>
</evidence>
<organism evidence="6 7">
    <name type="scientific">Tepidanaerobacter acetatoxydans (strain DSM 21804 / JCM 16047 / Re1)</name>
    <dbReference type="NCBI Taxonomy" id="1209989"/>
    <lineage>
        <taxon>Bacteria</taxon>
        <taxon>Bacillati</taxon>
        <taxon>Bacillota</taxon>
        <taxon>Clostridia</taxon>
        <taxon>Thermosediminibacterales</taxon>
        <taxon>Tepidanaerobacteraceae</taxon>
        <taxon>Tepidanaerobacter</taxon>
    </lineage>
</organism>
<dbReference type="GO" id="GO:0005737">
    <property type="term" value="C:cytoplasm"/>
    <property type="evidence" value="ECO:0007669"/>
    <property type="project" value="UniProtKB-SubCell"/>
</dbReference>
<dbReference type="Proteomes" id="UP000010802">
    <property type="component" value="Chromosome"/>
</dbReference>
<evidence type="ECO:0000256" key="1">
    <source>
        <dbReference type="ARBA" id="ARBA00022490"/>
    </source>
</evidence>
<keyword evidence="1 5" id="KW-0963">Cytoplasm</keyword>
<dbReference type="InterPro" id="IPR024046">
    <property type="entry name" value="Flagellar_assmbl_FliW_dom_sf"/>
</dbReference>
<protein>
    <recommendedName>
        <fullName evidence="5">Flagellar assembly factor FliW</fullName>
    </recommendedName>
</protein>
<dbReference type="Gene3D" id="2.30.290.10">
    <property type="entry name" value="BH3618-like"/>
    <property type="match status" value="1"/>
</dbReference>
<evidence type="ECO:0000256" key="5">
    <source>
        <dbReference type="HAMAP-Rule" id="MF_01185"/>
    </source>
</evidence>
<dbReference type="RefSeq" id="WP_013777932.1">
    <property type="nucleotide sequence ID" value="NC_015519.1"/>
</dbReference>
<proteinExistence type="inferred from homology"/>
<dbReference type="PATRIC" id="fig|1209989.3.peg.997"/>
<dbReference type="Pfam" id="PF02623">
    <property type="entry name" value="FliW"/>
    <property type="match status" value="1"/>
</dbReference>
<dbReference type="PANTHER" id="PTHR39190">
    <property type="entry name" value="FLAGELLAR ASSEMBLY FACTOR FLIW"/>
    <property type="match status" value="1"/>
</dbReference>
<dbReference type="STRING" id="1209989.TepRe1_0828"/>
<dbReference type="GO" id="GO:0044780">
    <property type="term" value="P:bacterial-type flagellum assembly"/>
    <property type="evidence" value="ECO:0007669"/>
    <property type="project" value="UniProtKB-UniRule"/>
</dbReference>
<accession>L0RXK5</accession>
<dbReference type="EMBL" id="HF563609">
    <property type="protein sequence ID" value="CCP25616.1"/>
    <property type="molecule type" value="Genomic_DNA"/>
</dbReference>
<comment type="subcellular location">
    <subcellularLocation>
        <location evidence="5">Cytoplasm</location>
    </subcellularLocation>
</comment>
<keyword evidence="2 5" id="KW-1005">Bacterial flagellum biogenesis</keyword>
<evidence type="ECO:0000256" key="4">
    <source>
        <dbReference type="ARBA" id="ARBA00023186"/>
    </source>
</evidence>
<dbReference type="SUPFAM" id="SSF141457">
    <property type="entry name" value="BH3618-like"/>
    <property type="match status" value="1"/>
</dbReference>
<evidence type="ECO:0000313" key="6">
    <source>
        <dbReference type="EMBL" id="CCP25616.1"/>
    </source>
</evidence>
<accession>F4LX31</accession>
<dbReference type="GO" id="GO:0006417">
    <property type="term" value="P:regulation of translation"/>
    <property type="evidence" value="ECO:0007669"/>
    <property type="project" value="UniProtKB-KW"/>
</dbReference>
<keyword evidence="6" id="KW-0969">Cilium</keyword>